<feature type="domain" description="DHHA1" evidence="7">
    <location>
        <begin position="340"/>
        <end position="438"/>
    </location>
</feature>
<keyword evidence="4" id="KW-0378">Hydrolase</keyword>
<evidence type="ECO:0000313" key="10">
    <source>
        <dbReference type="Proteomes" id="UP000198575"/>
    </source>
</evidence>
<dbReference type="RefSeq" id="WP_245778876.1">
    <property type="nucleotide sequence ID" value="NZ_FOVF01000011.1"/>
</dbReference>
<dbReference type="GO" id="GO:0006310">
    <property type="term" value="P:DNA recombination"/>
    <property type="evidence" value="ECO:0007669"/>
    <property type="project" value="InterPro"/>
</dbReference>
<dbReference type="NCBIfam" id="TIGR00644">
    <property type="entry name" value="recJ"/>
    <property type="match status" value="1"/>
</dbReference>
<keyword evidence="3" id="KW-0540">Nuclease</keyword>
<dbReference type="STRING" id="578942.SAMN05216289_11164"/>
<dbReference type="FunFam" id="3.90.1640.30:FF:000001">
    <property type="entry name" value="Single-stranded-DNA-specific exonuclease RecJ"/>
    <property type="match status" value="1"/>
</dbReference>
<evidence type="ECO:0000259" key="6">
    <source>
        <dbReference type="Pfam" id="PF01368"/>
    </source>
</evidence>
<keyword evidence="5 9" id="KW-0269">Exonuclease</keyword>
<accession>A0A1I4XR13</accession>
<evidence type="ECO:0000256" key="5">
    <source>
        <dbReference type="ARBA" id="ARBA00022839"/>
    </source>
</evidence>
<comment type="similarity">
    <text evidence="1">Belongs to the RecJ family.</text>
</comment>
<dbReference type="Pfam" id="PF17768">
    <property type="entry name" value="RecJ_OB"/>
    <property type="match status" value="1"/>
</dbReference>
<dbReference type="InterPro" id="IPR004610">
    <property type="entry name" value="RecJ"/>
</dbReference>
<feature type="domain" description="DDH" evidence="6">
    <location>
        <begin position="52"/>
        <end position="211"/>
    </location>
</feature>
<evidence type="ECO:0000313" key="9">
    <source>
        <dbReference type="EMBL" id="SFN28227.1"/>
    </source>
</evidence>
<dbReference type="InterPro" id="IPR038763">
    <property type="entry name" value="DHH_sf"/>
</dbReference>
<dbReference type="InterPro" id="IPR051673">
    <property type="entry name" value="SSDNA_exonuclease_RecJ"/>
</dbReference>
<evidence type="ECO:0000256" key="2">
    <source>
        <dbReference type="ARBA" id="ARBA00019841"/>
    </source>
</evidence>
<dbReference type="AlphaFoldDB" id="A0A1I4XR13"/>
<evidence type="ECO:0000256" key="1">
    <source>
        <dbReference type="ARBA" id="ARBA00005915"/>
    </source>
</evidence>
<dbReference type="GO" id="GO:0008409">
    <property type="term" value="F:5'-3' exonuclease activity"/>
    <property type="evidence" value="ECO:0007669"/>
    <property type="project" value="InterPro"/>
</dbReference>
<evidence type="ECO:0000256" key="4">
    <source>
        <dbReference type="ARBA" id="ARBA00022801"/>
    </source>
</evidence>
<dbReference type="Gene3D" id="3.90.1640.30">
    <property type="match status" value="1"/>
</dbReference>
<dbReference type="GO" id="GO:0003676">
    <property type="term" value="F:nucleic acid binding"/>
    <property type="evidence" value="ECO:0007669"/>
    <property type="project" value="InterPro"/>
</dbReference>
<feature type="domain" description="RecJ OB" evidence="8">
    <location>
        <begin position="451"/>
        <end position="553"/>
    </location>
</feature>
<proteinExistence type="inferred from homology"/>
<dbReference type="Gene3D" id="3.10.310.30">
    <property type="match status" value="1"/>
</dbReference>
<name>A0A1I4XR13_9GAMM</name>
<dbReference type="PANTHER" id="PTHR30255">
    <property type="entry name" value="SINGLE-STRANDED-DNA-SPECIFIC EXONUCLEASE RECJ"/>
    <property type="match status" value="1"/>
</dbReference>
<dbReference type="Pfam" id="PF01368">
    <property type="entry name" value="DHH"/>
    <property type="match status" value="1"/>
</dbReference>
<sequence>MHPVLRRVLAARGIRAAGEIEHRLGNMAAPAMLGGIEAACALLERAIREKRRIVVVGDFDCDGATGTAVAVRGLRMLGASHVDFRVPNRAVHGYGLSAALVATLGDPAPDLIVTVDNGIASHAGIDAARARGIEVLVTDHHLPASTLPAANAIVNPNLAGDRFPSKALAGVGVMFCLLVALRAQLRDSGWFTGRTPAVPDLGALLDLVALGTVADLVPLDFNNRVLVEAGIRRIRNGSACPGVQALLQVSGRDPATVVSSDLGYAVAPRINAAGRLEDMGVGIECLLTDDAAVALALAERLSAINAERRELQSQMTGEAEAAVARWIARQGEAHLPRGLTLFEEDWHPGVVGLVASRLKDRLHRPVVACAPASEGSDEVRASARSIRGIHVRDVLAEVDVRCPGLIDRFGGHAMAAGLTLRRTAMEEFSRIFDEVIRERAAAELFEPVMYTDGALEPADFSLALARELRYAMPWGQGFAEPVFENIFEVESWRVVGSNHWRLQLAMDGLGQPLQAMLFNAEAGARPPERLRAAYQLDINDWNGRETLRLLLRHVVPA</sequence>
<dbReference type="SUPFAM" id="SSF64182">
    <property type="entry name" value="DHH phosphoesterases"/>
    <property type="match status" value="1"/>
</dbReference>
<dbReference type="InterPro" id="IPR003156">
    <property type="entry name" value="DHHA1_dom"/>
</dbReference>
<organism evidence="9 10">
    <name type="scientific">Dokdonella immobilis</name>
    <dbReference type="NCBI Taxonomy" id="578942"/>
    <lineage>
        <taxon>Bacteria</taxon>
        <taxon>Pseudomonadati</taxon>
        <taxon>Pseudomonadota</taxon>
        <taxon>Gammaproteobacteria</taxon>
        <taxon>Lysobacterales</taxon>
        <taxon>Rhodanobacteraceae</taxon>
        <taxon>Dokdonella</taxon>
    </lineage>
</organism>
<evidence type="ECO:0000259" key="7">
    <source>
        <dbReference type="Pfam" id="PF02272"/>
    </source>
</evidence>
<dbReference type="InterPro" id="IPR041122">
    <property type="entry name" value="RecJ_OB"/>
</dbReference>
<dbReference type="GO" id="GO:0006281">
    <property type="term" value="P:DNA repair"/>
    <property type="evidence" value="ECO:0007669"/>
    <property type="project" value="InterPro"/>
</dbReference>
<dbReference type="EMBL" id="FOVF01000011">
    <property type="protein sequence ID" value="SFN28227.1"/>
    <property type="molecule type" value="Genomic_DNA"/>
</dbReference>
<dbReference type="Pfam" id="PF02272">
    <property type="entry name" value="DHHA1"/>
    <property type="match status" value="1"/>
</dbReference>
<gene>
    <name evidence="9" type="ORF">SAMN05216289_11164</name>
</gene>
<keyword evidence="10" id="KW-1185">Reference proteome</keyword>
<dbReference type="InterPro" id="IPR001667">
    <property type="entry name" value="DDH_dom"/>
</dbReference>
<reference evidence="9 10" key="1">
    <citation type="submission" date="2016-10" db="EMBL/GenBank/DDBJ databases">
        <authorList>
            <person name="de Groot N.N."/>
        </authorList>
    </citation>
    <scope>NUCLEOTIDE SEQUENCE [LARGE SCALE GENOMIC DNA]</scope>
    <source>
        <strain evidence="9 10">CGMCC 1.7659</strain>
    </source>
</reference>
<dbReference type="Proteomes" id="UP000198575">
    <property type="component" value="Unassembled WGS sequence"/>
</dbReference>
<evidence type="ECO:0000256" key="3">
    <source>
        <dbReference type="ARBA" id="ARBA00022722"/>
    </source>
</evidence>
<protein>
    <recommendedName>
        <fullName evidence="2">Single-stranded-DNA-specific exonuclease RecJ</fullName>
    </recommendedName>
</protein>
<dbReference type="PANTHER" id="PTHR30255:SF2">
    <property type="entry name" value="SINGLE-STRANDED-DNA-SPECIFIC EXONUCLEASE RECJ"/>
    <property type="match status" value="1"/>
</dbReference>
<evidence type="ECO:0000259" key="8">
    <source>
        <dbReference type="Pfam" id="PF17768"/>
    </source>
</evidence>